<feature type="transmembrane region" description="Helical" evidence="1">
    <location>
        <begin position="289"/>
        <end position="314"/>
    </location>
</feature>
<evidence type="ECO:0000313" key="3">
    <source>
        <dbReference type="Proteomes" id="UP000502259"/>
    </source>
</evidence>
<feature type="transmembrane region" description="Helical" evidence="1">
    <location>
        <begin position="148"/>
        <end position="180"/>
    </location>
</feature>
<protein>
    <submittedName>
        <fullName evidence="2">DUF4153 domain-containing protein</fullName>
    </submittedName>
</protein>
<accession>A0A6F8U2A4</accession>
<name>A0A6F8U2A4_9GAMM</name>
<organism evidence="2 3">
    <name type="scientific">Halomonas hydrothermalis</name>
    <dbReference type="NCBI Taxonomy" id="115561"/>
    <lineage>
        <taxon>Bacteria</taxon>
        <taxon>Pseudomonadati</taxon>
        <taxon>Pseudomonadota</taxon>
        <taxon>Gammaproteobacteria</taxon>
        <taxon>Oceanospirillales</taxon>
        <taxon>Halomonadaceae</taxon>
        <taxon>Halomonas</taxon>
    </lineage>
</organism>
<feature type="transmembrane region" description="Helical" evidence="1">
    <location>
        <begin position="360"/>
        <end position="380"/>
    </location>
</feature>
<keyword evidence="1" id="KW-1133">Transmembrane helix</keyword>
<evidence type="ECO:0000256" key="1">
    <source>
        <dbReference type="SAM" id="Phobius"/>
    </source>
</evidence>
<dbReference type="AlphaFoldDB" id="A0A6F8U2A4"/>
<sequence length="596" mass="67614">MDDNRLSALDRSTSIGLILIALFQGFALYTLHLAVEHSHWLATDQRWLSALYSITIVVPAFYLISMVRLRERINLIPLLLTPLLFWMGWHLGWATSVPEVPYLNSSPLTASFSMTVGVAMLILALFFRSSASSGTWPKAYQPLLNYSWEFALIIAQVGLFIGVFWTILGLWGTLFVAIGIDVFARVFQEPVFVYPVTWLILGIAVVMIRNRFRFLASVRLMCEALIKILLPLVALVILLFFAVLPWTGLEPIWDTGKAAQILMALMLTLLLFFNAVFHQTHSNPPYPGWLRNTVLVAVVLLPIGSLLAAWALWLRIDQYGLSLDRLWAGLLQALVATFTFSYSVIILWRRKAALPGIHRVNRWLALLVASVLILVNTPLADMSHWSAQHQVKRLLDGHTAVEDFDFDYVRYRLGRPGNLALQELAESEFAQTHPELKRRVEFHIKQAQSGNTGSLVDTNNLGELAQQFRISPDLATMPESLLVLLAKQDLMCLNQPDPCRAVSIDDDPSIQWLIYDQYTFQAKAYAERNQAWHWVGDLVSLGSEQKRHAEECLHSYSYSKLQRIPESLNIYRTGSCLHFLRPSLEFVRQQLSAAEN</sequence>
<feature type="transmembrane region" description="Helical" evidence="1">
    <location>
        <begin position="326"/>
        <end position="348"/>
    </location>
</feature>
<gene>
    <name evidence="2" type="ORF">HHSLTHF2_09430</name>
</gene>
<feature type="transmembrane region" description="Helical" evidence="1">
    <location>
        <begin position="192"/>
        <end position="212"/>
    </location>
</feature>
<keyword evidence="3" id="KW-1185">Reference proteome</keyword>
<dbReference type="RefSeq" id="WP_172420195.1">
    <property type="nucleotide sequence ID" value="NZ_AP022843.1"/>
</dbReference>
<feature type="transmembrane region" description="Helical" evidence="1">
    <location>
        <begin position="108"/>
        <end position="127"/>
    </location>
</feature>
<feature type="transmembrane region" description="Helical" evidence="1">
    <location>
        <begin position="47"/>
        <end position="64"/>
    </location>
</feature>
<dbReference type="Proteomes" id="UP000502259">
    <property type="component" value="Chromosome"/>
</dbReference>
<keyword evidence="1" id="KW-0812">Transmembrane</keyword>
<feature type="transmembrane region" description="Helical" evidence="1">
    <location>
        <begin position="258"/>
        <end position="277"/>
    </location>
</feature>
<proteinExistence type="predicted"/>
<keyword evidence="1" id="KW-0472">Membrane</keyword>
<reference evidence="2 3" key="1">
    <citation type="submission" date="2020-03" db="EMBL/GenBank/DDBJ databases">
        <title>Complete Genome Sequence of Halomonas hydrothermalis Strain Slthf2, Halophilic Bacterium Isolated from Deep-Sea Hydrothermal-Vent Environments.</title>
        <authorList>
            <person name="Takeyama N."/>
            <person name="Huang M."/>
            <person name="Sato K."/>
            <person name="Galipon J."/>
            <person name="Arakawa K."/>
        </authorList>
    </citation>
    <scope>NUCLEOTIDE SEQUENCE [LARGE SCALE GENOMIC DNA]</scope>
    <source>
        <strain evidence="2 3">Slthf2</strain>
    </source>
</reference>
<dbReference type="InterPro" id="IPR025291">
    <property type="entry name" value="DUF4153"/>
</dbReference>
<dbReference type="Pfam" id="PF13687">
    <property type="entry name" value="DUF4153"/>
    <property type="match status" value="1"/>
</dbReference>
<feature type="transmembrane region" description="Helical" evidence="1">
    <location>
        <begin position="224"/>
        <end position="246"/>
    </location>
</feature>
<dbReference type="EMBL" id="AP022843">
    <property type="protein sequence ID" value="BCB07053.1"/>
    <property type="molecule type" value="Genomic_DNA"/>
</dbReference>
<feature type="transmembrane region" description="Helical" evidence="1">
    <location>
        <begin position="76"/>
        <end position="96"/>
    </location>
</feature>
<evidence type="ECO:0000313" key="2">
    <source>
        <dbReference type="EMBL" id="BCB07053.1"/>
    </source>
</evidence>
<feature type="transmembrane region" description="Helical" evidence="1">
    <location>
        <begin position="12"/>
        <end position="35"/>
    </location>
</feature>